<dbReference type="Gramene" id="MELO3C031280.2.1">
    <property type="protein sequence ID" value="MELO3C031280.2.1"/>
    <property type="gene ID" value="MELO3C031280.2"/>
</dbReference>
<dbReference type="AlphaFoldDB" id="A0A9I9EB12"/>
<protein>
    <submittedName>
        <fullName evidence="2">Uncharacterized protein</fullName>
    </submittedName>
</protein>
<accession>A0A9I9EB12</accession>
<sequence length="43" mass="4757">MDGATSFMRMRDHDGGGWVRGDVQRRSELRGQTPVGADTIHSL</sequence>
<feature type="region of interest" description="Disordered" evidence="1">
    <location>
        <begin position="1"/>
        <end position="43"/>
    </location>
</feature>
<evidence type="ECO:0000256" key="1">
    <source>
        <dbReference type="SAM" id="MobiDB-lite"/>
    </source>
</evidence>
<dbReference type="EnsemblPlants" id="MELO3C031280.2.1">
    <property type="protein sequence ID" value="MELO3C031280.2.1"/>
    <property type="gene ID" value="MELO3C031280.2"/>
</dbReference>
<organism evidence="2">
    <name type="scientific">Cucumis melo</name>
    <name type="common">Muskmelon</name>
    <dbReference type="NCBI Taxonomy" id="3656"/>
    <lineage>
        <taxon>Eukaryota</taxon>
        <taxon>Viridiplantae</taxon>
        <taxon>Streptophyta</taxon>
        <taxon>Embryophyta</taxon>
        <taxon>Tracheophyta</taxon>
        <taxon>Spermatophyta</taxon>
        <taxon>Magnoliopsida</taxon>
        <taxon>eudicotyledons</taxon>
        <taxon>Gunneridae</taxon>
        <taxon>Pentapetalae</taxon>
        <taxon>rosids</taxon>
        <taxon>fabids</taxon>
        <taxon>Cucurbitales</taxon>
        <taxon>Cucurbitaceae</taxon>
        <taxon>Benincaseae</taxon>
        <taxon>Cucumis</taxon>
    </lineage>
</organism>
<reference evidence="2" key="1">
    <citation type="submission" date="2023-03" db="UniProtKB">
        <authorList>
            <consortium name="EnsemblPlants"/>
        </authorList>
    </citation>
    <scope>IDENTIFICATION</scope>
</reference>
<proteinExistence type="predicted"/>
<name>A0A9I9EB12_CUCME</name>
<evidence type="ECO:0000313" key="2">
    <source>
        <dbReference type="EnsemblPlants" id="MELO3C031280.2.1"/>
    </source>
</evidence>